<sequence>KSLKSSSEFRKFTIRNYHNFLKTFPLTFRHGEIS</sequence>
<organism evidence="1 2">
    <name type="scientific">Heterotrigona itama</name>
    <dbReference type="NCBI Taxonomy" id="395501"/>
    <lineage>
        <taxon>Eukaryota</taxon>
        <taxon>Metazoa</taxon>
        <taxon>Ecdysozoa</taxon>
        <taxon>Arthropoda</taxon>
        <taxon>Hexapoda</taxon>
        <taxon>Insecta</taxon>
        <taxon>Pterygota</taxon>
        <taxon>Neoptera</taxon>
        <taxon>Endopterygota</taxon>
        <taxon>Hymenoptera</taxon>
        <taxon>Apocrita</taxon>
        <taxon>Aculeata</taxon>
        <taxon>Apoidea</taxon>
        <taxon>Anthophila</taxon>
        <taxon>Apidae</taxon>
        <taxon>Heterotrigona</taxon>
    </lineage>
</organism>
<keyword evidence="2" id="KW-1185">Reference proteome</keyword>
<name>A0A6V7HLZ0_9HYME</name>
<proteinExistence type="predicted"/>
<accession>A0A6V7HLZ0</accession>
<feature type="non-terminal residue" evidence="1">
    <location>
        <position position="1"/>
    </location>
</feature>
<evidence type="ECO:0000313" key="2">
    <source>
        <dbReference type="Proteomes" id="UP000752696"/>
    </source>
</evidence>
<comment type="caution">
    <text evidence="1">The sequence shown here is derived from an EMBL/GenBank/DDBJ whole genome shotgun (WGS) entry which is preliminary data.</text>
</comment>
<dbReference type="AlphaFoldDB" id="A0A6V7HLZ0"/>
<evidence type="ECO:0000313" key="1">
    <source>
        <dbReference type="EMBL" id="CAD1481172.1"/>
    </source>
</evidence>
<reference evidence="1" key="1">
    <citation type="submission" date="2020-07" db="EMBL/GenBank/DDBJ databases">
        <authorList>
            <person name="Nazaruddin N."/>
        </authorList>
    </citation>
    <scope>NUCLEOTIDE SEQUENCE</scope>
</reference>
<gene>
    <name evidence="1" type="ORF">MHI_LOCUS989443</name>
</gene>
<dbReference type="Proteomes" id="UP000752696">
    <property type="component" value="Unassembled WGS sequence"/>
</dbReference>
<protein>
    <submittedName>
        <fullName evidence="1">Uncharacterized protein</fullName>
    </submittedName>
</protein>
<feature type="non-terminal residue" evidence="1">
    <location>
        <position position="34"/>
    </location>
</feature>
<dbReference type="EMBL" id="CAJDYZ010013535">
    <property type="protein sequence ID" value="CAD1481172.1"/>
    <property type="molecule type" value="Genomic_DNA"/>
</dbReference>